<keyword evidence="1" id="KW-0732">Signal</keyword>
<comment type="caution">
    <text evidence="3">The sequence shown here is derived from an EMBL/GenBank/DDBJ whole genome shotgun (WGS) entry which is preliminary data.</text>
</comment>
<sequence length="193" mass="20492">MFRIVAAVALMTGSVAMSQASSTEWQGEFLAPTANAGMVLGWINPRDPTMREFVPRGENVQSWTRMLTVQTLPWRMGLTPTGVLRMLANGMEGACAGATSSPIEATPLDGRDGATIRVDCPRNPQTGKAETMFARAVQGDRSITMVQAAMRRVPAADDIAWATKALSSLSFCGETDQSGRCGTLRGGAVGKPL</sequence>
<keyword evidence="5" id="KW-1185">Reference proteome</keyword>
<accession>A0A7X0MMY4</accession>
<reference evidence="2 5" key="1">
    <citation type="submission" date="2020-08" db="EMBL/GenBank/DDBJ databases">
        <title>Genomic Encyclopedia of Type Strains, Phase IV (KMG-IV): sequencing the most valuable type-strain genomes for metagenomic binning, comparative biology and taxonomic classification.</title>
        <authorList>
            <person name="Goeker M."/>
        </authorList>
    </citation>
    <scope>NUCLEOTIDE SEQUENCE [LARGE SCALE GENOMIC DNA]</scope>
    <source>
        <strain evidence="2 5">DSM 101535</strain>
    </source>
</reference>
<protein>
    <submittedName>
        <fullName evidence="3">Uncharacterized protein</fullName>
    </submittedName>
</protein>
<dbReference type="Proteomes" id="UP000560131">
    <property type="component" value="Unassembled WGS sequence"/>
</dbReference>
<evidence type="ECO:0000313" key="2">
    <source>
        <dbReference type="EMBL" id="MBB5726132.1"/>
    </source>
</evidence>
<dbReference type="Proteomes" id="UP000522313">
    <property type="component" value="Unassembled WGS sequence"/>
</dbReference>
<feature type="signal peptide" evidence="1">
    <location>
        <begin position="1"/>
        <end position="20"/>
    </location>
</feature>
<evidence type="ECO:0000313" key="3">
    <source>
        <dbReference type="EMBL" id="MBB6505127.1"/>
    </source>
</evidence>
<feature type="chain" id="PRO_5044441142" evidence="1">
    <location>
        <begin position="21"/>
        <end position="193"/>
    </location>
</feature>
<proteinExistence type="predicted"/>
<reference evidence="3 4" key="2">
    <citation type="submission" date="2020-08" db="EMBL/GenBank/DDBJ databases">
        <title>The Agave Microbiome: Exploring the role of microbial communities in plant adaptations to desert environments.</title>
        <authorList>
            <person name="Partida-Martinez L.P."/>
        </authorList>
    </citation>
    <scope>NUCLEOTIDE SEQUENCE [LARGE SCALE GENOMIC DNA]</scope>
    <source>
        <strain evidence="3 4">AS3.13</strain>
    </source>
</reference>
<evidence type="ECO:0000313" key="4">
    <source>
        <dbReference type="Proteomes" id="UP000522313"/>
    </source>
</evidence>
<dbReference type="EMBL" id="JACIJN010000006">
    <property type="protein sequence ID" value="MBB5726132.1"/>
    <property type="molecule type" value="Genomic_DNA"/>
</dbReference>
<dbReference type="AlphaFoldDB" id="A0A7X0MMY4"/>
<name>A0A7X0MMY4_9SPHN</name>
<dbReference type="EMBL" id="JACHBT010000010">
    <property type="protein sequence ID" value="MBB6505127.1"/>
    <property type="molecule type" value="Genomic_DNA"/>
</dbReference>
<reference evidence="3 4" key="3">
    <citation type="submission" date="2020-08" db="EMBL/GenBank/DDBJ databases">
        <authorList>
            <person name="Partida-Martinez L."/>
            <person name="Huntemann M."/>
            <person name="Clum A."/>
            <person name="Wang J."/>
            <person name="Palaniappan K."/>
            <person name="Ritter S."/>
            <person name="Chen I.-M."/>
            <person name="Stamatis D."/>
            <person name="Reddy T."/>
            <person name="O'Malley R."/>
            <person name="Daum C."/>
            <person name="Shapiro N."/>
            <person name="Ivanova N."/>
            <person name="Kyrpides N."/>
            <person name="Woyke T."/>
        </authorList>
    </citation>
    <scope>NUCLEOTIDE SEQUENCE [LARGE SCALE GENOMIC DNA]</scope>
    <source>
        <strain evidence="3 4">AS3.13</strain>
    </source>
</reference>
<organism evidence="3 4">
    <name type="scientific">Sphingomonas endophytica</name>
    <dbReference type="NCBI Taxonomy" id="869719"/>
    <lineage>
        <taxon>Bacteria</taxon>
        <taxon>Pseudomonadati</taxon>
        <taxon>Pseudomonadota</taxon>
        <taxon>Alphaproteobacteria</taxon>
        <taxon>Sphingomonadales</taxon>
        <taxon>Sphingomonadaceae</taxon>
        <taxon>Sphingomonas</taxon>
    </lineage>
</organism>
<gene>
    <name evidence="3" type="ORF">F4693_002114</name>
    <name evidence="2" type="ORF">FHS97_002068</name>
</gene>
<evidence type="ECO:0000313" key="5">
    <source>
        <dbReference type="Proteomes" id="UP000560131"/>
    </source>
</evidence>
<evidence type="ECO:0000256" key="1">
    <source>
        <dbReference type="SAM" id="SignalP"/>
    </source>
</evidence>
<dbReference type="RefSeq" id="WP_184036748.1">
    <property type="nucleotide sequence ID" value="NZ_BAABAR010000020.1"/>
</dbReference>